<organism evidence="2 3">
    <name type="scientific">Gigaspora margarita</name>
    <dbReference type="NCBI Taxonomy" id="4874"/>
    <lineage>
        <taxon>Eukaryota</taxon>
        <taxon>Fungi</taxon>
        <taxon>Fungi incertae sedis</taxon>
        <taxon>Mucoromycota</taxon>
        <taxon>Glomeromycotina</taxon>
        <taxon>Glomeromycetes</taxon>
        <taxon>Diversisporales</taxon>
        <taxon>Gigasporaceae</taxon>
        <taxon>Gigaspora</taxon>
    </lineage>
</organism>
<feature type="region of interest" description="Disordered" evidence="1">
    <location>
        <begin position="80"/>
        <end position="106"/>
    </location>
</feature>
<accession>A0ABN7X619</accession>
<feature type="non-terminal residue" evidence="2">
    <location>
        <position position="1"/>
    </location>
</feature>
<dbReference type="Proteomes" id="UP000789901">
    <property type="component" value="Unassembled WGS sequence"/>
</dbReference>
<reference evidence="2 3" key="1">
    <citation type="submission" date="2021-06" db="EMBL/GenBank/DDBJ databases">
        <authorList>
            <person name="Kallberg Y."/>
            <person name="Tangrot J."/>
            <person name="Rosling A."/>
        </authorList>
    </citation>
    <scope>NUCLEOTIDE SEQUENCE [LARGE SCALE GENOMIC DNA]</scope>
    <source>
        <strain evidence="2 3">120-4 pot B 10/14</strain>
    </source>
</reference>
<feature type="compositionally biased region" description="Low complexity" evidence="1">
    <location>
        <begin position="31"/>
        <end position="46"/>
    </location>
</feature>
<proteinExistence type="predicted"/>
<feature type="region of interest" description="Disordered" evidence="1">
    <location>
        <begin position="121"/>
        <end position="150"/>
    </location>
</feature>
<feature type="compositionally biased region" description="Polar residues" evidence="1">
    <location>
        <begin position="89"/>
        <end position="98"/>
    </location>
</feature>
<feature type="non-terminal residue" evidence="2">
    <location>
        <position position="207"/>
    </location>
</feature>
<feature type="region of interest" description="Disordered" evidence="1">
    <location>
        <begin position="17"/>
        <end position="46"/>
    </location>
</feature>
<keyword evidence="3" id="KW-1185">Reference proteome</keyword>
<protein>
    <submittedName>
        <fullName evidence="2">10188_t:CDS:1</fullName>
    </submittedName>
</protein>
<comment type="caution">
    <text evidence="2">The sequence shown here is derived from an EMBL/GenBank/DDBJ whole genome shotgun (WGS) entry which is preliminary data.</text>
</comment>
<gene>
    <name evidence="2" type="ORF">GMARGA_LOCUS39266</name>
</gene>
<name>A0ABN7X619_GIGMA</name>
<feature type="compositionally biased region" description="Basic and acidic residues" evidence="1">
    <location>
        <begin position="121"/>
        <end position="138"/>
    </location>
</feature>
<evidence type="ECO:0000313" key="3">
    <source>
        <dbReference type="Proteomes" id="UP000789901"/>
    </source>
</evidence>
<sequence length="207" mass="23676">YGNLEMQQQIQRFLEEYFKNPKSSNKKTTESNKPLASNGNGTTTLKGKGILQEKDQTENLAHHKDITKPVMSTYAQEIQAPLTKRTNEQTKPLNSSYPESDKENIQPVDMQSVKEKNTLNKQQTDKLQSDNKRFKVKENPSNYTEHTEPNEKSMMDLLYNIMSRLEIIESNQKGATNASISKHKGSEVGLLVRKDLEKHIGKIERPN</sequence>
<dbReference type="EMBL" id="CAJVQB010092764">
    <property type="protein sequence ID" value="CAG8848604.1"/>
    <property type="molecule type" value="Genomic_DNA"/>
</dbReference>
<evidence type="ECO:0000256" key="1">
    <source>
        <dbReference type="SAM" id="MobiDB-lite"/>
    </source>
</evidence>
<evidence type="ECO:0000313" key="2">
    <source>
        <dbReference type="EMBL" id="CAG8848604.1"/>
    </source>
</evidence>